<dbReference type="AlphaFoldDB" id="A0A843UCS2"/>
<dbReference type="PANTHER" id="PTHR31734">
    <property type="entry name" value="AUXIN-RESPONSIVE PROTEIN IAA17"/>
    <property type="match status" value="1"/>
</dbReference>
<sequence>MQRPKNLGSMGFRYVDIFNKATIMKLSWRFANDYSGLWAKLLMAKYYGAYSFWCVQGPDVARVSSNKAHVLTYEDKERDWMMVEVVPWEMFLTSVKRLNITRADKC</sequence>
<gene>
    <name evidence="5" type="ORF">Taro_012421</name>
</gene>
<dbReference type="GO" id="GO:0005634">
    <property type="term" value="C:nucleus"/>
    <property type="evidence" value="ECO:0007669"/>
    <property type="project" value="UniProtKB-SubCell"/>
</dbReference>
<evidence type="ECO:0000256" key="1">
    <source>
        <dbReference type="ARBA" id="ARBA00002159"/>
    </source>
</evidence>
<keyword evidence="3" id="KW-0804">Transcription</keyword>
<name>A0A843UCS2_COLES</name>
<comment type="similarity">
    <text evidence="3">Belongs to the Aux/IAA family.</text>
</comment>
<dbReference type="Pfam" id="PF02309">
    <property type="entry name" value="AUX_IAA"/>
    <property type="match status" value="1"/>
</dbReference>
<dbReference type="OrthoDB" id="652411at2759"/>
<evidence type="ECO:0000256" key="2">
    <source>
        <dbReference type="ARBA" id="ARBA00011726"/>
    </source>
</evidence>
<evidence type="ECO:0000313" key="6">
    <source>
        <dbReference type="Proteomes" id="UP000652761"/>
    </source>
</evidence>
<dbReference type="EMBL" id="NMUH01000485">
    <property type="protein sequence ID" value="MQL79967.1"/>
    <property type="molecule type" value="Genomic_DNA"/>
</dbReference>
<comment type="caution">
    <text evidence="5">The sequence shown here is derived from an EMBL/GenBank/DDBJ whole genome shotgun (WGS) entry which is preliminary data.</text>
</comment>
<organism evidence="5 6">
    <name type="scientific">Colocasia esculenta</name>
    <name type="common">Wild taro</name>
    <name type="synonym">Arum esculentum</name>
    <dbReference type="NCBI Taxonomy" id="4460"/>
    <lineage>
        <taxon>Eukaryota</taxon>
        <taxon>Viridiplantae</taxon>
        <taxon>Streptophyta</taxon>
        <taxon>Embryophyta</taxon>
        <taxon>Tracheophyta</taxon>
        <taxon>Spermatophyta</taxon>
        <taxon>Magnoliopsida</taxon>
        <taxon>Liliopsida</taxon>
        <taxon>Araceae</taxon>
        <taxon>Aroideae</taxon>
        <taxon>Colocasieae</taxon>
        <taxon>Colocasia</taxon>
    </lineage>
</organism>
<dbReference type="PANTHER" id="PTHR31734:SF94">
    <property type="entry name" value="AUXIN-RESPONSIVE PROTEIN IAA30"/>
    <property type="match status" value="1"/>
</dbReference>
<comment type="subcellular location">
    <subcellularLocation>
        <location evidence="3">Nucleus</location>
    </subcellularLocation>
</comment>
<dbReference type="GO" id="GO:0009734">
    <property type="term" value="P:auxin-activated signaling pathway"/>
    <property type="evidence" value="ECO:0007669"/>
    <property type="project" value="UniProtKB-UniRule"/>
</dbReference>
<evidence type="ECO:0000259" key="4">
    <source>
        <dbReference type="Pfam" id="PF02309"/>
    </source>
</evidence>
<keyword evidence="3" id="KW-0678">Repressor</keyword>
<feature type="domain" description="AUX/IAA" evidence="4">
    <location>
        <begin position="54"/>
        <end position="102"/>
    </location>
</feature>
<keyword evidence="3" id="KW-0539">Nucleus</keyword>
<keyword evidence="3" id="KW-0805">Transcription regulation</keyword>
<reference evidence="5" key="1">
    <citation type="submission" date="2017-07" db="EMBL/GenBank/DDBJ databases">
        <title>Taro Niue Genome Assembly and Annotation.</title>
        <authorList>
            <person name="Atibalentja N."/>
            <person name="Keating K."/>
            <person name="Fields C.J."/>
        </authorList>
    </citation>
    <scope>NUCLEOTIDE SEQUENCE</scope>
    <source>
        <strain evidence="5">Niue_2</strain>
        <tissue evidence="5">Leaf</tissue>
    </source>
</reference>
<dbReference type="Proteomes" id="UP000652761">
    <property type="component" value="Unassembled WGS sequence"/>
</dbReference>
<evidence type="ECO:0000313" key="5">
    <source>
        <dbReference type="EMBL" id="MQL79967.1"/>
    </source>
</evidence>
<dbReference type="GO" id="GO:0006355">
    <property type="term" value="P:regulation of DNA-templated transcription"/>
    <property type="evidence" value="ECO:0007669"/>
    <property type="project" value="InterPro"/>
</dbReference>
<protein>
    <recommendedName>
        <fullName evidence="3">Auxin-responsive protein</fullName>
    </recommendedName>
</protein>
<accession>A0A843UCS2</accession>
<proteinExistence type="inferred from homology"/>
<keyword evidence="6" id="KW-1185">Reference proteome</keyword>
<comment type="subunit">
    <text evidence="2 3">Homodimers and heterodimers.</text>
</comment>
<comment type="function">
    <text evidence="1 3">Aux/IAA proteins are short-lived transcriptional factors that function as repressors of early auxin response genes at low auxin concentrations.</text>
</comment>
<keyword evidence="3" id="KW-0927">Auxin signaling pathway</keyword>
<dbReference type="InterPro" id="IPR033389">
    <property type="entry name" value="AUX/IAA_dom"/>
</dbReference>
<evidence type="ECO:0000256" key="3">
    <source>
        <dbReference type="RuleBase" id="RU004549"/>
    </source>
</evidence>
<dbReference type="InterPro" id="IPR003311">
    <property type="entry name" value="AUX_IAA"/>
</dbReference>
<dbReference type="SUPFAM" id="SSF54277">
    <property type="entry name" value="CAD &amp; PB1 domains"/>
    <property type="match status" value="1"/>
</dbReference>
<dbReference type="Gene3D" id="3.10.20.90">
    <property type="entry name" value="Phosphatidylinositol 3-kinase Catalytic Subunit, Chain A, domain 1"/>
    <property type="match status" value="1"/>
</dbReference>